<dbReference type="AlphaFoldDB" id="A0AAW8U1F6"/>
<accession>A0AAW8U1F6</accession>
<sequence length="102" mass="11409">MKKYYGFIVLSLVIILTFICPIETFAESSSIQFNHIPIEGIIGKGNDQHSDVVDENQSDKMEKLPQLGNEGDNSKFLSFIGVVLMLIALELRFLLGGAYEKK</sequence>
<keyword evidence="1" id="KW-0812">Transmembrane</keyword>
<reference evidence="2" key="1">
    <citation type="submission" date="2023-03" db="EMBL/GenBank/DDBJ databases">
        <authorList>
            <person name="Shen W."/>
            <person name="Cai J."/>
        </authorList>
    </citation>
    <scope>NUCLEOTIDE SEQUENCE</scope>
    <source>
        <strain evidence="2">B226-2</strain>
    </source>
</reference>
<evidence type="ECO:0000256" key="1">
    <source>
        <dbReference type="SAM" id="Phobius"/>
    </source>
</evidence>
<evidence type="ECO:0008006" key="4">
    <source>
        <dbReference type="Google" id="ProtNLM"/>
    </source>
</evidence>
<protein>
    <recommendedName>
        <fullName evidence="4">Gram-positive cocci surface proteins LPxTG domain-containing protein</fullName>
    </recommendedName>
</protein>
<dbReference type="Proteomes" id="UP001256711">
    <property type="component" value="Unassembled WGS sequence"/>
</dbReference>
<keyword evidence="1" id="KW-1133">Transmembrane helix</keyword>
<evidence type="ECO:0000313" key="2">
    <source>
        <dbReference type="EMBL" id="MDT2810594.1"/>
    </source>
</evidence>
<dbReference type="EMBL" id="JARQBJ010000004">
    <property type="protein sequence ID" value="MDT2810594.1"/>
    <property type="molecule type" value="Genomic_DNA"/>
</dbReference>
<organism evidence="2 3">
    <name type="scientific">Enterococcus asini</name>
    <dbReference type="NCBI Taxonomy" id="57732"/>
    <lineage>
        <taxon>Bacteria</taxon>
        <taxon>Bacillati</taxon>
        <taxon>Bacillota</taxon>
        <taxon>Bacilli</taxon>
        <taxon>Lactobacillales</taxon>
        <taxon>Enterococcaceae</taxon>
        <taxon>Enterococcus</taxon>
    </lineage>
</organism>
<dbReference type="RefSeq" id="WP_081123255.1">
    <property type="nucleotide sequence ID" value="NZ_JARQBJ010000004.1"/>
</dbReference>
<evidence type="ECO:0000313" key="3">
    <source>
        <dbReference type="Proteomes" id="UP001256711"/>
    </source>
</evidence>
<proteinExistence type="predicted"/>
<feature type="transmembrane region" description="Helical" evidence="1">
    <location>
        <begin position="76"/>
        <end position="95"/>
    </location>
</feature>
<comment type="caution">
    <text evidence="2">The sequence shown here is derived from an EMBL/GenBank/DDBJ whole genome shotgun (WGS) entry which is preliminary data.</text>
</comment>
<keyword evidence="1" id="KW-0472">Membrane</keyword>
<name>A0AAW8U1F6_9ENTE</name>
<gene>
    <name evidence="2" type="ORF">P7H43_08855</name>
</gene>